<feature type="signal peptide" evidence="2">
    <location>
        <begin position="1"/>
        <end position="18"/>
    </location>
</feature>
<evidence type="ECO:0000313" key="4">
    <source>
        <dbReference type="Proteomes" id="UP000469215"/>
    </source>
</evidence>
<dbReference type="SUPFAM" id="SSF56784">
    <property type="entry name" value="HAD-like"/>
    <property type="match status" value="1"/>
</dbReference>
<organism evidence="3 4">
    <name type="scientific">Brevibacterium rongguiense</name>
    <dbReference type="NCBI Taxonomy" id="2695267"/>
    <lineage>
        <taxon>Bacteria</taxon>
        <taxon>Bacillati</taxon>
        <taxon>Actinomycetota</taxon>
        <taxon>Actinomycetes</taxon>
        <taxon>Micrococcales</taxon>
        <taxon>Brevibacteriaceae</taxon>
        <taxon>Brevibacterium</taxon>
    </lineage>
</organism>
<dbReference type="Pfam" id="PF00702">
    <property type="entry name" value="Hydrolase"/>
    <property type="match status" value="1"/>
</dbReference>
<dbReference type="EMBL" id="WWEQ01000009">
    <property type="protein sequence ID" value="MYM19042.1"/>
    <property type="molecule type" value="Genomic_DNA"/>
</dbReference>
<dbReference type="InterPro" id="IPR023214">
    <property type="entry name" value="HAD_sf"/>
</dbReference>
<evidence type="ECO:0000313" key="3">
    <source>
        <dbReference type="EMBL" id="MYM19042.1"/>
    </source>
</evidence>
<dbReference type="Proteomes" id="UP000469215">
    <property type="component" value="Unassembled WGS sequence"/>
</dbReference>
<dbReference type="InterPro" id="IPR036412">
    <property type="entry name" value="HAD-like_sf"/>
</dbReference>
<keyword evidence="2" id="KW-0732">Signal</keyword>
<dbReference type="CDD" id="cd01427">
    <property type="entry name" value="HAD_like"/>
    <property type="match status" value="1"/>
</dbReference>
<feature type="region of interest" description="Disordered" evidence="1">
    <location>
        <begin position="988"/>
        <end position="1016"/>
    </location>
</feature>
<accession>A0A6N9H612</accession>
<dbReference type="AlphaFoldDB" id="A0A6N9H612"/>
<evidence type="ECO:0000256" key="1">
    <source>
        <dbReference type="SAM" id="MobiDB-lite"/>
    </source>
</evidence>
<dbReference type="InterPro" id="IPR010866">
    <property type="entry name" value="A-2_8-polyST"/>
</dbReference>
<evidence type="ECO:0008006" key="5">
    <source>
        <dbReference type="Google" id="ProtNLM"/>
    </source>
</evidence>
<reference evidence="3 4" key="1">
    <citation type="submission" date="2020-01" db="EMBL/GenBank/DDBJ databases">
        <authorList>
            <person name="Deng T."/>
        </authorList>
    </citation>
    <scope>NUCLEOTIDE SEQUENCE [LARGE SCALE GENOMIC DNA]</scope>
    <source>
        <strain evidence="3 4">5221</strain>
    </source>
</reference>
<dbReference type="Gene3D" id="3.40.50.1000">
    <property type="entry name" value="HAD superfamily/HAD-like"/>
    <property type="match status" value="1"/>
</dbReference>
<keyword evidence="4" id="KW-1185">Reference proteome</keyword>
<evidence type="ECO:0000256" key="2">
    <source>
        <dbReference type="SAM" id="SignalP"/>
    </source>
</evidence>
<proteinExistence type="predicted"/>
<name>A0A6N9H612_9MICO</name>
<comment type="caution">
    <text evidence="3">The sequence shown here is derived from an EMBL/GenBank/DDBJ whole genome shotgun (WGS) entry which is preliminary data.</text>
</comment>
<sequence length="1047" mass="114823">MKRLFVVNGLFGFLTCLAAKPVAETDSVTVLGLFSADEADNARMESAMRALAPIDSVVFLTDPSTYIRSFEDSGWMAALSQPDEVRMFFTHNTWLHNRVFAAYPDAAVLLYEEGMASYYPGLLGKYRTNGRLQGVYLHNYLDAFVSPDAASKPECFGLLDRPRFSELLARTAKLRPQHVEFGPDCVVVIEQYLHRKGGISSPEGAADEYAAAILAIAERGYRIAYKEHPRERSGLFDLILARVPGWVRDRTFLIERHDVLLEELFVTSRPAAVVAINSTSLLTAPQYFDVPSYRIESLAPFDAALAIDVENEGLASNQIALAARIPTLDELPERDRLSRALPAFLRRVHSVPPMHEDVGQLSLTSSTYTADFTVLLREVANPEVRVVSFDLFDTLVKRPAVQPSDVYALLDECFVGDLPSYVRFSEVRGGAFGRLRAAAKAHGEEQPEYGLTAVYAYIAETLGLSSAAAEAMHAAEVELEAQLVEPRRAGVALVHAARAFGKPWVITTDTFFTADELEAVALGKLPVAPDQLFSSLDLQATKAAGTLLPRVAEELGLDPSAILHIGDRADHDVERARRCGMRAAHLPSHTAGALRHQRLHRLWGGVREERTAALFRGAIWAEVFDNPFRRFDSESVCGGEARLVGYMAISQAMFGWSQWILESASSRGYDLLAFLSRDGFVPLDLCRRLVQLREPGPSLEYVYSSRRAMFTVFNQTRGHIAYTELVHGLSAQTTVHNLLVTRFGSEVAEEFGRRIAAAGPGSPFEPIGREYMNAVKNALGEYAAQISQHTHGANAAAVDYYRRALDGASHPAVVDIGYSGSAQRGITEATSRGLGGLYFTTMEHNWEFARLSGAAVDEYANHPVFFRTGGLVEYLFTPAGLDTCVGFALDGAEAVPRVEPADVVDDPVRGEVHAGLREAFERIFAVFGDRTGQLRFRPRAGWMALAEFLAEPGAGDARCLQGGAHEDAVAGDVFDVFRYWAEGRAVAAQDRPDRPARPAVPESETAPAGGAESVRTIARETKAVAARVRRGVAARVRRSAQRARDRQ</sequence>
<dbReference type="Pfam" id="PF07388">
    <property type="entry name" value="A-2_8-polyST"/>
    <property type="match status" value="1"/>
</dbReference>
<feature type="chain" id="PRO_5039300881" description="HAD family hydrolase" evidence="2">
    <location>
        <begin position="19"/>
        <end position="1047"/>
    </location>
</feature>
<dbReference type="RefSeq" id="WP_160952482.1">
    <property type="nucleotide sequence ID" value="NZ_WWEQ01000009.1"/>
</dbReference>
<gene>
    <name evidence="3" type="ORF">GSY69_03390</name>
</gene>
<protein>
    <recommendedName>
        <fullName evidence="5">HAD family hydrolase</fullName>
    </recommendedName>
</protein>